<dbReference type="InterPro" id="IPR034660">
    <property type="entry name" value="DinB/YfiT-like"/>
</dbReference>
<name>A0A2U1JTJ2_9BACI</name>
<dbReference type="PANTHER" id="PTHR40658">
    <property type="match status" value="1"/>
</dbReference>
<dbReference type="InterPro" id="IPR012550">
    <property type="entry name" value="DUF1706"/>
</dbReference>
<dbReference type="OrthoDB" id="9786621at2"/>
<comment type="caution">
    <text evidence="1">The sequence shown here is derived from an EMBL/GenBank/DDBJ whole genome shotgun (WGS) entry which is preliminary data.</text>
</comment>
<gene>
    <name evidence="1" type="ORF">DCC39_15285</name>
</gene>
<keyword evidence="2" id="KW-1185">Reference proteome</keyword>
<dbReference type="PIRSF" id="PIRSF031551">
    <property type="entry name" value="DUF1706"/>
    <property type="match status" value="1"/>
</dbReference>
<sequence length="172" mass="20560">MQEYVNRQALIDEITKRAKLFIDEFHSVNNLHKDVFVNEVDRTPSQMIAYQLGWLNLILSWEQDNKDGKNVITPTPDYKWNNLGGLYQSFYDKYAEYSLETLIEMFNHDVNKIIQLVKSYNDKELFEQGGRQWATSTPSKWPIWKWIHINTVAPFKTFRTKIRKWKKIRGIV</sequence>
<dbReference type="Gene3D" id="1.20.120.450">
    <property type="entry name" value="dinb family like domain"/>
    <property type="match status" value="1"/>
</dbReference>
<protein>
    <submittedName>
        <fullName evidence="1">Cytoplasmic protein</fullName>
    </submittedName>
</protein>
<dbReference type="Pfam" id="PF08020">
    <property type="entry name" value="DUF1706"/>
    <property type="match status" value="1"/>
</dbReference>
<organism evidence="1 2">
    <name type="scientific">Pueribacillus theae</name>
    <dbReference type="NCBI Taxonomy" id="2171751"/>
    <lineage>
        <taxon>Bacteria</taxon>
        <taxon>Bacillati</taxon>
        <taxon>Bacillota</taxon>
        <taxon>Bacilli</taxon>
        <taxon>Bacillales</taxon>
        <taxon>Bacillaceae</taxon>
        <taxon>Pueribacillus</taxon>
    </lineage>
</organism>
<evidence type="ECO:0000313" key="1">
    <source>
        <dbReference type="EMBL" id="PWA08148.1"/>
    </source>
</evidence>
<evidence type="ECO:0000313" key="2">
    <source>
        <dbReference type="Proteomes" id="UP000245998"/>
    </source>
</evidence>
<dbReference type="AlphaFoldDB" id="A0A2U1JTJ2"/>
<proteinExistence type="predicted"/>
<dbReference type="EMBL" id="QCZG01000040">
    <property type="protein sequence ID" value="PWA08148.1"/>
    <property type="molecule type" value="Genomic_DNA"/>
</dbReference>
<dbReference type="Proteomes" id="UP000245998">
    <property type="component" value="Unassembled WGS sequence"/>
</dbReference>
<accession>A0A2U1JTJ2</accession>
<dbReference type="RefSeq" id="WP_116555770.1">
    <property type="nucleotide sequence ID" value="NZ_QCZG01000040.1"/>
</dbReference>
<reference evidence="1 2" key="1">
    <citation type="submission" date="2018-04" db="EMBL/GenBank/DDBJ databases">
        <title>Camelliibacillus theae gen. nov., sp. nov., isolated from Pu'er tea.</title>
        <authorList>
            <person name="Niu L."/>
        </authorList>
    </citation>
    <scope>NUCLEOTIDE SEQUENCE [LARGE SCALE GENOMIC DNA]</scope>
    <source>
        <strain evidence="1 2">T8</strain>
    </source>
</reference>
<dbReference type="PANTHER" id="PTHR40658:SF3">
    <property type="entry name" value="CLBS_DFSB FAMILY FOUR-HELIX BUNDLE PROTEIN"/>
    <property type="match status" value="1"/>
</dbReference>